<protein>
    <submittedName>
        <fullName evidence="1">Uncharacterized protein</fullName>
    </submittedName>
</protein>
<reference evidence="1 2" key="1">
    <citation type="journal article" date="2018" name="PLoS Genet.">
        <title>Population sequencing reveals clonal diversity and ancestral inbreeding in the grapevine cultivar Chardonnay.</title>
        <authorList>
            <person name="Roach M.J."/>
            <person name="Johnson D.L."/>
            <person name="Bohlmann J."/>
            <person name="van Vuuren H.J."/>
            <person name="Jones S.J."/>
            <person name="Pretorius I.S."/>
            <person name="Schmidt S.A."/>
            <person name="Borneman A.R."/>
        </authorList>
    </citation>
    <scope>NUCLEOTIDE SEQUENCE [LARGE SCALE GENOMIC DNA]</scope>
    <source>
        <strain evidence="2">cv. Chardonnay</strain>
        <tissue evidence="1">Leaf</tissue>
    </source>
</reference>
<sequence length="296" mass="33947">MEGSPPQCFLNLFTYDWAEMDRIVMEFVEFWVAKWTPQSPYSRVLVCWRSRCDGMMGRTFLGARDCSTSLVRQPAQAWALDPLRLACCLELLSMSTREGNGSMQDSAFPCLLFSNSSSILPRSPGLSSPKCCPSADEVQRPRHALPPEPFFVRGLFCLYDQDEPKREFQSIRSYSLPLASDQASKFKQGRSERARPYFWPLGGNDRKGQLVEWVEKAFFYHLNKLFEISSSEQNHQVLLIDNNMQVVVRESKSFILPILSRLAPRSLVPGEHHVLNDLPFYEVSRTANSKAYQDRL</sequence>
<comment type="caution">
    <text evidence="1">The sequence shown here is derived from an EMBL/GenBank/DDBJ whole genome shotgun (WGS) entry which is preliminary data.</text>
</comment>
<dbReference type="EMBL" id="QGNW01000320">
    <property type="protein sequence ID" value="RVW76971.1"/>
    <property type="molecule type" value="Genomic_DNA"/>
</dbReference>
<accession>A0A438GXT2</accession>
<organism evidence="1 2">
    <name type="scientific">Vitis vinifera</name>
    <name type="common">Grape</name>
    <dbReference type="NCBI Taxonomy" id="29760"/>
    <lineage>
        <taxon>Eukaryota</taxon>
        <taxon>Viridiplantae</taxon>
        <taxon>Streptophyta</taxon>
        <taxon>Embryophyta</taxon>
        <taxon>Tracheophyta</taxon>
        <taxon>Spermatophyta</taxon>
        <taxon>Magnoliopsida</taxon>
        <taxon>eudicotyledons</taxon>
        <taxon>Gunneridae</taxon>
        <taxon>Pentapetalae</taxon>
        <taxon>rosids</taxon>
        <taxon>Vitales</taxon>
        <taxon>Vitaceae</taxon>
        <taxon>Viteae</taxon>
        <taxon>Vitis</taxon>
    </lineage>
</organism>
<gene>
    <name evidence="1" type="ORF">CK203_055544</name>
</gene>
<evidence type="ECO:0000313" key="1">
    <source>
        <dbReference type="EMBL" id="RVW76971.1"/>
    </source>
</evidence>
<proteinExistence type="predicted"/>
<dbReference type="Proteomes" id="UP000288805">
    <property type="component" value="Unassembled WGS sequence"/>
</dbReference>
<name>A0A438GXT2_VITVI</name>
<evidence type="ECO:0000313" key="2">
    <source>
        <dbReference type="Proteomes" id="UP000288805"/>
    </source>
</evidence>
<dbReference type="AlphaFoldDB" id="A0A438GXT2"/>